<evidence type="ECO:0000313" key="2">
    <source>
        <dbReference type="EMBL" id="CEA01135.1"/>
    </source>
</evidence>
<protein>
    <recommendedName>
        <fullName evidence="1">DUF4340 domain-containing protein</fullName>
    </recommendedName>
</protein>
<gene>
    <name evidence="2" type="ORF">BN1049_00311</name>
</gene>
<dbReference type="AlphaFoldDB" id="A0A078M4E7"/>
<dbReference type="OrthoDB" id="7008377at2"/>
<dbReference type="PATRIC" id="fig|1461581.3.peg.305"/>
<feature type="domain" description="DUF4340" evidence="1">
    <location>
        <begin position="70"/>
        <end position="250"/>
    </location>
</feature>
<dbReference type="Pfam" id="PF14238">
    <property type="entry name" value="DUF4340"/>
    <property type="match status" value="1"/>
</dbReference>
<dbReference type="InterPro" id="IPR025641">
    <property type="entry name" value="DUF4340"/>
</dbReference>
<accession>A0A078M4E7</accession>
<dbReference type="EMBL" id="LM997413">
    <property type="protein sequence ID" value="CEA01135.1"/>
    <property type="molecule type" value="Genomic_DNA"/>
</dbReference>
<reference evidence="2" key="1">
    <citation type="submission" date="2014-07" db="EMBL/GenBank/DDBJ databases">
        <authorList>
            <person name="Urmite Genomes Urmite Genomes"/>
        </authorList>
    </citation>
    <scope>NUCLEOTIDE SEQUENCE</scope>
    <source>
        <strain evidence="2">12M76_air</strain>
    </source>
</reference>
<sequence length="327" mass="36450">MRNKPLIFTLVLTAVLVALALNLRDQGRVADLATRNLLSPMQTKQLAQVDRITLARGEGQVELAREGEEWGVASHAGFPAQRERLAALLHALRGARVVEEKTDNPEHHARLGLDPHATDSEALQVSLHSPELDFGLVYGNRVGNGQLARFSDSDQVLLLNRPLSMSVNPKDWLALNVVDIPMTQVASARWTHADGETLELDKRSEGDYNLRLVGLADEQQGGNERWINSMVLALINLTAQDVVERDELTLAEPMLRMQVTTWSGAELAASLHELEGRYWLLIDSYQAAEGEEQEQLQVNADPRWAYQLGIAQLEELNKRQADIVREP</sequence>
<evidence type="ECO:0000259" key="1">
    <source>
        <dbReference type="Pfam" id="PF14238"/>
    </source>
</evidence>
<dbReference type="RefSeq" id="WP_052508651.1">
    <property type="nucleotide sequence ID" value="NZ_LK391969.1"/>
</dbReference>
<name>A0A078M4E7_9PSED</name>
<organism evidence="2">
    <name type="scientific">Pseudomonas saudimassiliensis</name>
    <dbReference type="NCBI Taxonomy" id="1461581"/>
    <lineage>
        <taxon>Bacteria</taxon>
        <taxon>Pseudomonadati</taxon>
        <taxon>Pseudomonadota</taxon>
        <taxon>Gammaproteobacteria</taxon>
        <taxon>Pseudomonadales</taxon>
        <taxon>Pseudomonadaceae</taxon>
        <taxon>Pseudomonas</taxon>
    </lineage>
</organism>
<dbReference type="EMBL" id="LK391969">
    <property type="protein sequence ID" value="CEF25409.1"/>
    <property type="molecule type" value="Genomic_DNA"/>
</dbReference>
<proteinExistence type="predicted"/>